<gene>
    <name evidence="1" type="ORF">SAOR_05270</name>
</gene>
<dbReference type="RefSeq" id="WP_123630526.1">
    <property type="nucleotide sequence ID" value="NZ_AYKH01000008.1"/>
</dbReference>
<dbReference type="InterPro" id="IPR017143">
    <property type="entry name" value="UCP037225"/>
</dbReference>
<proteinExistence type="predicted"/>
<dbReference type="EMBL" id="AYKH01000008">
    <property type="protein sequence ID" value="ROO28669.1"/>
    <property type="molecule type" value="Genomic_DNA"/>
</dbReference>
<name>A0A423PST6_9GAMM</name>
<comment type="caution">
    <text evidence="1">The sequence shown here is derived from an EMBL/GenBank/DDBJ whole genome shotgun (WGS) entry which is preliminary data.</text>
</comment>
<protein>
    <recommendedName>
        <fullName evidence="3">LITAF-like zinc ribbon domain containing protein</fullName>
    </recommendedName>
</protein>
<accession>A0A423PST6</accession>
<sequence>MLEEATVTCPYCGEAITVLIDCSAGDQRYVEDCFVCCQPIELTVAVTADGELVGIDAQPENA</sequence>
<reference evidence="1 2" key="1">
    <citation type="submission" date="2013-10" db="EMBL/GenBank/DDBJ databases">
        <title>Salinisphaera orenii MK-B5 Genome Sequencing.</title>
        <authorList>
            <person name="Lai Q."/>
            <person name="Li C."/>
            <person name="Shao Z."/>
        </authorList>
    </citation>
    <scope>NUCLEOTIDE SEQUENCE [LARGE SCALE GENOMIC DNA]</scope>
    <source>
        <strain evidence="1 2">MK-B5</strain>
    </source>
</reference>
<evidence type="ECO:0008006" key="3">
    <source>
        <dbReference type="Google" id="ProtNLM"/>
    </source>
</evidence>
<evidence type="ECO:0000313" key="1">
    <source>
        <dbReference type="EMBL" id="ROO28669.1"/>
    </source>
</evidence>
<dbReference type="Proteomes" id="UP000283993">
    <property type="component" value="Unassembled WGS sequence"/>
</dbReference>
<dbReference type="PIRSF" id="PIRSF037225">
    <property type="entry name" value="UCP037225"/>
    <property type="match status" value="1"/>
</dbReference>
<dbReference type="Pfam" id="PF14255">
    <property type="entry name" value="Zn_ribbon_21"/>
    <property type="match status" value="1"/>
</dbReference>
<evidence type="ECO:0000313" key="2">
    <source>
        <dbReference type="Proteomes" id="UP000283993"/>
    </source>
</evidence>
<keyword evidence="2" id="KW-1185">Reference proteome</keyword>
<dbReference type="InterPro" id="IPR025990">
    <property type="entry name" value="zinc_ribbon_bacterial"/>
</dbReference>
<dbReference type="AlphaFoldDB" id="A0A423PST6"/>
<organism evidence="1 2">
    <name type="scientific">Salinisphaera orenii MK-B5</name>
    <dbReference type="NCBI Taxonomy" id="856730"/>
    <lineage>
        <taxon>Bacteria</taxon>
        <taxon>Pseudomonadati</taxon>
        <taxon>Pseudomonadota</taxon>
        <taxon>Gammaproteobacteria</taxon>
        <taxon>Salinisphaerales</taxon>
        <taxon>Salinisphaeraceae</taxon>
        <taxon>Salinisphaera</taxon>
    </lineage>
</organism>